<evidence type="ECO:0000313" key="3">
    <source>
        <dbReference type="EMBL" id="TCP36449.1"/>
    </source>
</evidence>
<gene>
    <name evidence="3" type="ORF">EV659_103340</name>
</gene>
<protein>
    <submittedName>
        <fullName evidence="3">Uncharacterized protein DUF4345</fullName>
    </submittedName>
</protein>
<evidence type="ECO:0000256" key="2">
    <source>
        <dbReference type="SAM" id="SignalP"/>
    </source>
</evidence>
<keyword evidence="1" id="KW-1133">Transmembrane helix</keyword>
<feature type="transmembrane region" description="Helical" evidence="1">
    <location>
        <begin position="76"/>
        <end position="94"/>
    </location>
</feature>
<dbReference type="InParanoid" id="A0A4R2PLF6"/>
<feature type="transmembrane region" description="Helical" evidence="1">
    <location>
        <begin position="46"/>
        <end position="64"/>
    </location>
</feature>
<keyword evidence="1" id="KW-0472">Membrane</keyword>
<name>A0A4R2PLF6_RHOSA</name>
<feature type="chain" id="PRO_5020698827" evidence="2">
    <location>
        <begin position="23"/>
        <end position="130"/>
    </location>
</feature>
<dbReference type="InterPro" id="IPR025597">
    <property type="entry name" value="DUF4345"/>
</dbReference>
<organism evidence="3 4">
    <name type="scientific">Rhodothalassium salexigens DSM 2132</name>
    <dbReference type="NCBI Taxonomy" id="1188247"/>
    <lineage>
        <taxon>Bacteria</taxon>
        <taxon>Pseudomonadati</taxon>
        <taxon>Pseudomonadota</taxon>
        <taxon>Alphaproteobacteria</taxon>
        <taxon>Rhodothalassiales</taxon>
        <taxon>Rhodothalassiaceae</taxon>
        <taxon>Rhodothalassium</taxon>
    </lineage>
</organism>
<keyword evidence="4" id="KW-1185">Reference proteome</keyword>
<dbReference type="Pfam" id="PF14248">
    <property type="entry name" value="DUF4345"/>
    <property type="match status" value="1"/>
</dbReference>
<reference evidence="3 4" key="1">
    <citation type="submission" date="2019-03" db="EMBL/GenBank/DDBJ databases">
        <title>Genomic Encyclopedia of Type Strains, Phase IV (KMG-IV): sequencing the most valuable type-strain genomes for metagenomic binning, comparative biology and taxonomic classification.</title>
        <authorList>
            <person name="Goeker M."/>
        </authorList>
    </citation>
    <scope>NUCLEOTIDE SEQUENCE [LARGE SCALE GENOMIC DNA]</scope>
    <source>
        <strain evidence="3 4">DSM 2132</strain>
    </source>
</reference>
<keyword evidence="2" id="KW-0732">Signal</keyword>
<keyword evidence="1" id="KW-0812">Transmembrane</keyword>
<dbReference type="EMBL" id="SLXO01000003">
    <property type="protein sequence ID" value="TCP36449.1"/>
    <property type="molecule type" value="Genomic_DNA"/>
</dbReference>
<dbReference type="RefSeq" id="WP_132707982.1">
    <property type="nucleotide sequence ID" value="NZ_JACIGF010000003.1"/>
</dbReference>
<accession>A0A4R2PLF6</accession>
<evidence type="ECO:0000256" key="1">
    <source>
        <dbReference type="SAM" id="Phobius"/>
    </source>
</evidence>
<feature type="transmembrane region" description="Helical" evidence="1">
    <location>
        <begin position="106"/>
        <end position="124"/>
    </location>
</feature>
<comment type="caution">
    <text evidence="3">The sequence shown here is derived from an EMBL/GenBank/DDBJ whole genome shotgun (WGS) entry which is preliminary data.</text>
</comment>
<proteinExistence type="predicted"/>
<dbReference type="Proteomes" id="UP000295399">
    <property type="component" value="Unassembled WGS sequence"/>
</dbReference>
<feature type="signal peptide" evidence="2">
    <location>
        <begin position="1"/>
        <end position="22"/>
    </location>
</feature>
<evidence type="ECO:0000313" key="4">
    <source>
        <dbReference type="Proteomes" id="UP000295399"/>
    </source>
</evidence>
<dbReference type="AlphaFoldDB" id="A0A4R2PLF6"/>
<sequence>MSLIPRIILALMALYCAGQALAVFNDPVGLGAWVGYSFDGASGRAEFLALYGGFFLGLAGFFGYGAIDRAWRAPGLCVLTVTMVGAGGARAVAIASTDTAPVSTMVLYYEIAFALAGAIGWWLHRRQARA</sequence>